<dbReference type="FunFam" id="3.30.1330.50:FF:000003">
    <property type="entry name" value="2-C-methyl-D-erythritol 2,4-cyclodiphosphate synthase"/>
    <property type="match status" value="1"/>
</dbReference>
<evidence type="ECO:0000256" key="4">
    <source>
        <dbReference type="ARBA" id="ARBA00012579"/>
    </source>
</evidence>
<evidence type="ECO:0000256" key="3">
    <source>
        <dbReference type="ARBA" id="ARBA00004709"/>
    </source>
</evidence>
<dbReference type="AlphaFoldDB" id="A0A835Z8X8"/>
<evidence type="ECO:0000259" key="9">
    <source>
        <dbReference type="Pfam" id="PF02542"/>
    </source>
</evidence>
<feature type="domain" description="2-C-methyl-D-erythritol 2,4-cyclodiphosphate synthase" evidence="9">
    <location>
        <begin position="3"/>
        <end position="156"/>
    </location>
</feature>
<keyword evidence="5" id="KW-0479">Metal-binding</keyword>
<keyword evidence="6 8" id="KW-0414">Isoprene biosynthesis</keyword>
<dbReference type="GO" id="GO:0046872">
    <property type="term" value="F:metal ion binding"/>
    <property type="evidence" value="ECO:0007669"/>
    <property type="project" value="UniProtKB-KW"/>
</dbReference>
<dbReference type="EMBL" id="JAFCMP010000051">
    <property type="protein sequence ID" value="KAG5189381.1"/>
    <property type="molecule type" value="Genomic_DNA"/>
</dbReference>
<dbReference type="Pfam" id="PF02542">
    <property type="entry name" value="YgbB"/>
    <property type="match status" value="1"/>
</dbReference>
<evidence type="ECO:0000256" key="7">
    <source>
        <dbReference type="ARBA" id="ARBA00023239"/>
    </source>
</evidence>
<proteinExistence type="inferred from homology"/>
<dbReference type="OrthoDB" id="2015434at2759"/>
<dbReference type="PROSITE" id="PS01350">
    <property type="entry name" value="ISPF"/>
    <property type="match status" value="1"/>
</dbReference>
<reference evidence="10" key="1">
    <citation type="submission" date="2021-02" db="EMBL/GenBank/DDBJ databases">
        <title>First Annotated Genome of the Yellow-green Alga Tribonema minus.</title>
        <authorList>
            <person name="Mahan K.M."/>
        </authorList>
    </citation>
    <scope>NUCLEOTIDE SEQUENCE</scope>
    <source>
        <strain evidence="10">UTEX B ZZ1240</strain>
    </source>
</reference>
<dbReference type="InterPro" id="IPR020555">
    <property type="entry name" value="MECDP_synthase_CS"/>
</dbReference>
<dbReference type="GO" id="GO:0019288">
    <property type="term" value="P:isopentenyl diphosphate biosynthetic process, methylerythritol 4-phosphate pathway"/>
    <property type="evidence" value="ECO:0007669"/>
    <property type="project" value="UniProtKB-UniPathway"/>
</dbReference>
<dbReference type="PANTHER" id="PTHR43181:SF1">
    <property type="entry name" value="2-C-METHYL-D-ERYTHRITOL 2,4-CYCLODIPHOSPHATE SYNTHASE, CHLOROPLASTIC"/>
    <property type="match status" value="1"/>
</dbReference>
<dbReference type="PANTHER" id="PTHR43181">
    <property type="entry name" value="2-C-METHYL-D-ERYTHRITOL 2,4-CYCLODIPHOSPHATE SYNTHASE, CHLOROPLASTIC"/>
    <property type="match status" value="1"/>
</dbReference>
<dbReference type="InterPro" id="IPR003526">
    <property type="entry name" value="MECDP_synthase"/>
</dbReference>
<evidence type="ECO:0000256" key="1">
    <source>
        <dbReference type="ARBA" id="ARBA00000200"/>
    </source>
</evidence>
<evidence type="ECO:0000256" key="8">
    <source>
        <dbReference type="RuleBase" id="RU004395"/>
    </source>
</evidence>
<name>A0A835Z8X8_9STRA</name>
<comment type="cofactor">
    <cofactor evidence="2">
        <name>a divalent metal cation</name>
        <dbReference type="ChEBI" id="CHEBI:60240"/>
    </cofactor>
</comment>
<evidence type="ECO:0000256" key="6">
    <source>
        <dbReference type="ARBA" id="ARBA00023229"/>
    </source>
</evidence>
<dbReference type="NCBIfam" id="TIGR00151">
    <property type="entry name" value="ispF"/>
    <property type="match status" value="1"/>
</dbReference>
<dbReference type="Proteomes" id="UP000664859">
    <property type="component" value="Unassembled WGS sequence"/>
</dbReference>
<dbReference type="GO" id="GO:0008685">
    <property type="term" value="F:2-C-methyl-D-erythritol 2,4-cyclodiphosphate synthase activity"/>
    <property type="evidence" value="ECO:0007669"/>
    <property type="project" value="UniProtKB-EC"/>
</dbReference>
<protein>
    <recommendedName>
        <fullName evidence="4 8">2-C-methyl-D-erythritol 2,4-cyclodiphosphate synthase</fullName>
        <ecNumber evidence="4 8">4.6.1.12</ecNumber>
    </recommendedName>
</protein>
<evidence type="ECO:0000256" key="2">
    <source>
        <dbReference type="ARBA" id="ARBA00001968"/>
    </source>
</evidence>
<dbReference type="HAMAP" id="MF_00107">
    <property type="entry name" value="IspF"/>
    <property type="match status" value="1"/>
</dbReference>
<dbReference type="UniPathway" id="UPA00056">
    <property type="reaction ID" value="UER00095"/>
</dbReference>
<dbReference type="SUPFAM" id="SSF69765">
    <property type="entry name" value="IpsF-like"/>
    <property type="match status" value="1"/>
</dbReference>
<comment type="pathway">
    <text evidence="3">Isoprenoid biosynthesis; isopentenyl diphosphate biosynthesis via DXP pathway; isopentenyl diphosphate from 1-deoxy-D-xylulose 5-phosphate: step 4/6.</text>
</comment>
<dbReference type="EC" id="4.6.1.12" evidence="4 8"/>
<dbReference type="GO" id="GO:0016114">
    <property type="term" value="P:terpenoid biosynthetic process"/>
    <property type="evidence" value="ECO:0007669"/>
    <property type="project" value="InterPro"/>
</dbReference>
<feature type="non-terminal residue" evidence="10">
    <location>
        <position position="162"/>
    </location>
</feature>
<keyword evidence="7 8" id="KW-0456">Lyase</keyword>
<evidence type="ECO:0000256" key="5">
    <source>
        <dbReference type="ARBA" id="ARBA00022723"/>
    </source>
</evidence>
<dbReference type="InterPro" id="IPR036571">
    <property type="entry name" value="MECDP_synthase_sf"/>
</dbReference>
<comment type="catalytic activity">
    <reaction evidence="1 8">
        <text>4-CDP-2-C-methyl-D-erythritol 2-phosphate = 2-C-methyl-D-erythritol 2,4-cyclic diphosphate + CMP</text>
        <dbReference type="Rhea" id="RHEA:23864"/>
        <dbReference type="ChEBI" id="CHEBI:57919"/>
        <dbReference type="ChEBI" id="CHEBI:58483"/>
        <dbReference type="ChEBI" id="CHEBI:60377"/>
        <dbReference type="EC" id="4.6.1.12"/>
    </reaction>
</comment>
<evidence type="ECO:0000313" key="10">
    <source>
        <dbReference type="EMBL" id="KAG5189381.1"/>
    </source>
</evidence>
<organism evidence="10 11">
    <name type="scientific">Tribonema minus</name>
    <dbReference type="NCBI Taxonomy" id="303371"/>
    <lineage>
        <taxon>Eukaryota</taxon>
        <taxon>Sar</taxon>
        <taxon>Stramenopiles</taxon>
        <taxon>Ochrophyta</taxon>
        <taxon>PX clade</taxon>
        <taxon>Xanthophyceae</taxon>
        <taxon>Tribonematales</taxon>
        <taxon>Tribonemataceae</taxon>
        <taxon>Tribonema</taxon>
    </lineage>
</organism>
<dbReference type="Gene3D" id="3.30.1330.50">
    <property type="entry name" value="2-C-methyl-D-erythritol 2,4-cyclodiphosphate synthase"/>
    <property type="match status" value="1"/>
</dbReference>
<keyword evidence="11" id="KW-1185">Reference proteome</keyword>
<sequence>LPVRIGHGYDIHRLAEGKKLVIGGVDIPFEKGAEAHSDGDVIYHSVVDAILGALCMPDIGQLFPDNDPQWSGSDSSIFMEEAYRRMAGRGYEIGNVDVTLILQRPKVRDIKPAMADNIARLLHAPPGRVNVKARTHELVDSVGESRAMECHVVLTLLYKGSA</sequence>
<dbReference type="CDD" id="cd00554">
    <property type="entry name" value="MECDP_synthase"/>
    <property type="match status" value="1"/>
</dbReference>
<gene>
    <name evidence="10" type="ORF">JKP88DRAFT_176998</name>
</gene>
<accession>A0A835Z8X8</accession>
<comment type="caution">
    <text evidence="10">The sequence shown here is derived from an EMBL/GenBank/DDBJ whole genome shotgun (WGS) entry which is preliminary data.</text>
</comment>
<evidence type="ECO:0000313" key="11">
    <source>
        <dbReference type="Proteomes" id="UP000664859"/>
    </source>
</evidence>
<comment type="similarity">
    <text evidence="8">Belongs to the IspF family.</text>
</comment>